<name>A0A6I4T3D1_9SPHN</name>
<dbReference type="OrthoDB" id="7409988at2"/>
<dbReference type="InterPro" id="IPR018637">
    <property type="entry name" value="DUF2059"/>
</dbReference>
<protein>
    <submittedName>
        <fullName evidence="3">DUF2059 domain-containing protein</fullName>
    </submittedName>
</protein>
<keyword evidence="1" id="KW-0732">Signal</keyword>
<evidence type="ECO:0000313" key="4">
    <source>
        <dbReference type="Proteomes" id="UP000438476"/>
    </source>
</evidence>
<dbReference type="EMBL" id="WTYT01000003">
    <property type="protein sequence ID" value="MXO65764.1"/>
    <property type="molecule type" value="Genomic_DNA"/>
</dbReference>
<dbReference type="AlphaFoldDB" id="A0A6I4T3D1"/>
<evidence type="ECO:0000313" key="3">
    <source>
        <dbReference type="EMBL" id="MXO65764.1"/>
    </source>
</evidence>
<proteinExistence type="predicted"/>
<dbReference type="RefSeq" id="WP_160736193.1">
    <property type="nucleotide sequence ID" value="NZ_WTYT01000003.1"/>
</dbReference>
<comment type="caution">
    <text evidence="3">The sequence shown here is derived from an EMBL/GenBank/DDBJ whole genome shotgun (WGS) entry which is preliminary data.</text>
</comment>
<organism evidence="3 4">
    <name type="scientific">Altericroceibacterium endophyticum</name>
    <dbReference type="NCBI Taxonomy" id="1808508"/>
    <lineage>
        <taxon>Bacteria</taxon>
        <taxon>Pseudomonadati</taxon>
        <taxon>Pseudomonadota</taxon>
        <taxon>Alphaproteobacteria</taxon>
        <taxon>Sphingomonadales</taxon>
        <taxon>Erythrobacteraceae</taxon>
        <taxon>Altericroceibacterium</taxon>
    </lineage>
</organism>
<reference evidence="3 4" key="1">
    <citation type="submission" date="2019-12" db="EMBL/GenBank/DDBJ databases">
        <title>Genomic-based taxomic classification of the family Erythrobacteraceae.</title>
        <authorList>
            <person name="Xu L."/>
        </authorList>
    </citation>
    <scope>NUCLEOTIDE SEQUENCE [LARGE SCALE GENOMIC DNA]</scope>
    <source>
        <strain evidence="3 4">LMG 29518</strain>
    </source>
</reference>
<feature type="signal peptide" evidence="1">
    <location>
        <begin position="1"/>
        <end position="28"/>
    </location>
</feature>
<evidence type="ECO:0000259" key="2">
    <source>
        <dbReference type="Pfam" id="PF09832"/>
    </source>
</evidence>
<accession>A0A6I4T3D1</accession>
<evidence type="ECO:0000256" key="1">
    <source>
        <dbReference type="SAM" id="SignalP"/>
    </source>
</evidence>
<dbReference type="Proteomes" id="UP000438476">
    <property type="component" value="Unassembled WGS sequence"/>
</dbReference>
<gene>
    <name evidence="3" type="ORF">GRI91_08360</name>
</gene>
<dbReference type="Pfam" id="PF09832">
    <property type="entry name" value="DUF2059"/>
    <property type="match status" value="1"/>
</dbReference>
<keyword evidence="4" id="KW-1185">Reference proteome</keyword>
<feature type="chain" id="PRO_5026245710" evidence="1">
    <location>
        <begin position="29"/>
        <end position="283"/>
    </location>
</feature>
<sequence length="283" mass="30182">MKLRISSYPATALAALAFGLAAPVQASAQESTPSSSQNTADAEMTEMQAMMDDLFTADPLTAEQEARLPEAEKAVALIVPEGIYGEIVGTTMSDIFNRMLGLGGGIPDALLARKLGQPTERIAALDEESKRAVMQIIDPYFAERGERAMAVMVEQVTEMTGVLEPALREGLTRAYAVRFSAQELADINAFFATPSGAHFAAETLPLYTDPQIMAATTKVMPMIIKAMPKMSANIAEALAGLDDPRGLADLDAEEQAELAELIGITAEDLAATMPEEAPDKPKF</sequence>
<feature type="domain" description="DUF2059" evidence="2">
    <location>
        <begin position="167"/>
        <end position="207"/>
    </location>
</feature>